<dbReference type="EMBL" id="CALQ01000928">
    <property type="protein sequence ID" value="CCM15774.1"/>
    <property type="molecule type" value="Genomic_DNA"/>
</dbReference>
<organism evidence="2">
    <name type="scientific">Leishmania guyanensis</name>
    <dbReference type="NCBI Taxonomy" id="5670"/>
    <lineage>
        <taxon>Eukaryota</taxon>
        <taxon>Discoba</taxon>
        <taxon>Euglenozoa</taxon>
        <taxon>Kinetoplastea</taxon>
        <taxon>Metakinetoplastina</taxon>
        <taxon>Trypanosomatida</taxon>
        <taxon>Trypanosomatidae</taxon>
        <taxon>Leishmaniinae</taxon>
        <taxon>Leishmania</taxon>
        <taxon>Leishmania guyanensis species complex</taxon>
    </lineage>
</organism>
<keyword evidence="1" id="KW-0812">Transmembrane</keyword>
<evidence type="ECO:0000313" key="2">
    <source>
        <dbReference type="EMBL" id="CCM15774.1"/>
    </source>
</evidence>
<sequence>MFPCVLAAGGGGGGGRRCHFWSFLSHGLPLRSMTRARGVVCVRVCCAVLISGFLLSFTATVCIVSSSPLPLFYFHHSSFTPFHLSLSLSPLSFAHSHLCRTGERVLVPLSTR</sequence>
<proteinExistence type="predicted"/>
<feature type="transmembrane region" description="Helical" evidence="1">
    <location>
        <begin position="40"/>
        <end position="66"/>
    </location>
</feature>
<name>A0A1E1IWV2_LEIGU</name>
<keyword evidence="1" id="KW-0472">Membrane</keyword>
<accession>A0A1E1IWV2</accession>
<evidence type="ECO:0000256" key="1">
    <source>
        <dbReference type="SAM" id="Phobius"/>
    </source>
</evidence>
<dbReference type="AlphaFoldDB" id="A0A1E1IWV2"/>
<keyword evidence="1" id="KW-1133">Transmembrane helix</keyword>
<reference evidence="2" key="1">
    <citation type="submission" date="2012-08" db="EMBL/GenBank/DDBJ databases">
        <title>Comparative genomics of metastatic and non-metastatic Leishmania guyanensis provides insights into polygenic factors involved in Leishmania RNA virus infection.</title>
        <authorList>
            <person name="Smith D."/>
            <person name="Hertz-Fowler C."/>
            <person name="Martin R."/>
            <person name="Dickens N."/>
            <person name="Fasel N."/>
            <person name="Falquet L."/>
            <person name="Beverley S."/>
            <person name="Zangger H."/>
            <person name="Calderon-Copete S."/>
            <person name="Mottram J."/>
            <person name="Xenarios I."/>
        </authorList>
    </citation>
    <scope>NUCLEOTIDE SEQUENCE</scope>
    <source>
        <strain evidence="2">MHOM/BR/75/M4147/SSU:IR2SAT-LUC</strain>
    </source>
</reference>
<protein>
    <submittedName>
        <fullName evidence="2">Uncharacterized protein</fullName>
    </submittedName>
</protein>
<gene>
    <name evidence="2" type="primary">LgM4147LRVhigh.23.01080.01240</name>
    <name evidence="2" type="ORF">BN36_2332890</name>
</gene>